<evidence type="ECO:0000313" key="3">
    <source>
        <dbReference type="Proteomes" id="UP001066276"/>
    </source>
</evidence>
<keyword evidence="3" id="KW-1185">Reference proteome</keyword>
<proteinExistence type="predicted"/>
<gene>
    <name evidence="2" type="ORF">NDU88_008065</name>
</gene>
<comment type="caution">
    <text evidence="2">The sequence shown here is derived from an EMBL/GenBank/DDBJ whole genome shotgun (WGS) entry which is preliminary data.</text>
</comment>
<name>A0AAV7N838_PLEWA</name>
<reference evidence="2" key="1">
    <citation type="journal article" date="2022" name="bioRxiv">
        <title>Sequencing and chromosome-scale assembly of the giantPleurodeles waltlgenome.</title>
        <authorList>
            <person name="Brown T."/>
            <person name="Elewa A."/>
            <person name="Iarovenko S."/>
            <person name="Subramanian E."/>
            <person name="Araus A.J."/>
            <person name="Petzold A."/>
            <person name="Susuki M."/>
            <person name="Suzuki K.-i.T."/>
            <person name="Hayashi T."/>
            <person name="Toyoda A."/>
            <person name="Oliveira C."/>
            <person name="Osipova E."/>
            <person name="Leigh N.D."/>
            <person name="Simon A."/>
            <person name="Yun M.H."/>
        </authorList>
    </citation>
    <scope>NUCLEOTIDE SEQUENCE</scope>
    <source>
        <strain evidence="2">20211129_DDA</strain>
        <tissue evidence="2">Liver</tissue>
    </source>
</reference>
<organism evidence="2 3">
    <name type="scientific">Pleurodeles waltl</name>
    <name type="common">Iberian ribbed newt</name>
    <dbReference type="NCBI Taxonomy" id="8319"/>
    <lineage>
        <taxon>Eukaryota</taxon>
        <taxon>Metazoa</taxon>
        <taxon>Chordata</taxon>
        <taxon>Craniata</taxon>
        <taxon>Vertebrata</taxon>
        <taxon>Euteleostomi</taxon>
        <taxon>Amphibia</taxon>
        <taxon>Batrachia</taxon>
        <taxon>Caudata</taxon>
        <taxon>Salamandroidea</taxon>
        <taxon>Salamandridae</taxon>
        <taxon>Pleurodelinae</taxon>
        <taxon>Pleurodeles</taxon>
    </lineage>
</organism>
<feature type="compositionally biased region" description="Basic and acidic residues" evidence="1">
    <location>
        <begin position="71"/>
        <end position="82"/>
    </location>
</feature>
<evidence type="ECO:0000313" key="2">
    <source>
        <dbReference type="EMBL" id="KAJ1110717.1"/>
    </source>
</evidence>
<evidence type="ECO:0000256" key="1">
    <source>
        <dbReference type="SAM" id="MobiDB-lite"/>
    </source>
</evidence>
<sequence length="145" mass="16717">MAYFTEEDDYFQEEAEVPFKHQMEERSVQALGHHVQDSVSQALIKALKPFTQPLVRFGQRELMGRPYSESLTRDPQTDDRGLAPRAPLGSFSSGELFSQIATAVLKDHEYGYGLRWMLNPSQFRQYLAQRSPIHLLHTHLIQITL</sequence>
<dbReference type="AlphaFoldDB" id="A0AAV7N838"/>
<protein>
    <submittedName>
        <fullName evidence="2">Uncharacterized protein</fullName>
    </submittedName>
</protein>
<dbReference type="Proteomes" id="UP001066276">
    <property type="component" value="Chromosome 9"/>
</dbReference>
<accession>A0AAV7N838</accession>
<dbReference type="EMBL" id="JANPWB010000013">
    <property type="protein sequence ID" value="KAJ1110717.1"/>
    <property type="molecule type" value="Genomic_DNA"/>
</dbReference>
<feature type="region of interest" description="Disordered" evidence="1">
    <location>
        <begin position="66"/>
        <end position="87"/>
    </location>
</feature>